<dbReference type="EMBL" id="VTUW01000036">
    <property type="protein sequence ID" value="KAA1183145.1"/>
    <property type="molecule type" value="Genomic_DNA"/>
</dbReference>
<feature type="compositionally biased region" description="Polar residues" evidence="2">
    <location>
        <begin position="110"/>
        <end position="120"/>
    </location>
</feature>
<dbReference type="Proteomes" id="UP000322184">
    <property type="component" value="Unassembled WGS sequence"/>
</dbReference>
<dbReference type="Pfam" id="PF17482">
    <property type="entry name" value="Phage_sheath_1C"/>
    <property type="match status" value="1"/>
</dbReference>
<feature type="domain" description="Tail sheath protein subtilisin-like" evidence="3">
    <location>
        <begin position="274"/>
        <end position="364"/>
    </location>
</feature>
<evidence type="ECO:0000313" key="5">
    <source>
        <dbReference type="EMBL" id="KAA1183145.1"/>
    </source>
</evidence>
<dbReference type="RefSeq" id="WP_149617241.1">
    <property type="nucleotide sequence ID" value="NZ_CAWPFF010000077.1"/>
</dbReference>
<comment type="caution">
    <text evidence="5">The sequence shown here is derived from an EMBL/GenBank/DDBJ whole genome shotgun (WGS) entry which is preliminary data.</text>
</comment>
<dbReference type="Pfam" id="PF04984">
    <property type="entry name" value="Phage_sheath_1"/>
    <property type="match status" value="1"/>
</dbReference>
<evidence type="ECO:0000259" key="3">
    <source>
        <dbReference type="Pfam" id="PF04984"/>
    </source>
</evidence>
<evidence type="ECO:0000256" key="2">
    <source>
        <dbReference type="SAM" id="MobiDB-lite"/>
    </source>
</evidence>
<proteinExistence type="inferred from homology"/>
<dbReference type="AlphaFoldDB" id="A0A5B0W9U5"/>
<reference evidence="5 6" key="1">
    <citation type="submission" date="2019-09" db="EMBL/GenBank/DDBJ databases">
        <title>Whole genome sequence of Photorhabdus heterorhabditis strain ETL (Enterobacteriales: Enterobacteriaceae) a bacterial symbiont of Heterorhabditis zealandica strain ETL (Rhabditida: Heterorhabditidae).</title>
        <authorList>
            <person name="Lulamba T.E."/>
            <person name="Serepa-Dlamini M.H."/>
        </authorList>
    </citation>
    <scope>NUCLEOTIDE SEQUENCE [LARGE SCALE GENOMIC DNA]</scope>
    <source>
        <strain evidence="5 6">ETL</strain>
    </source>
</reference>
<dbReference type="InterPro" id="IPR020287">
    <property type="entry name" value="Tail_sheath_C"/>
</dbReference>
<name>A0A5B0W9U5_9GAMM</name>
<comment type="similarity">
    <text evidence="1">Belongs to the myoviridae tail sheath protein family.</text>
</comment>
<evidence type="ECO:0000259" key="4">
    <source>
        <dbReference type="Pfam" id="PF17482"/>
    </source>
</evidence>
<dbReference type="STRING" id="880156.AM629_14590"/>
<accession>A0A5B0W9U5</accession>
<sequence>MSTTPTFPGVYIEEDASLALSVSQGNTAIPVFIGRFLPKKTSATPEITRVSSWLDFTNLFNVGCVRSIAITSTEPTPPKPEPTPPEKPQTVEDDVSVKNNEGVENDTEVAATTQATTPNADETPPGYTYQVAVDIYTISSDALKLYFQNGGGPCYILPIADTSKANTLALIPALIEQALEITLIVCPEQDADYQSQIYNNLTPSLLNNGYFLIADNQDKATAISANVPSQTAAYYPAVKVSQLMQTEEALVAVSGYKDANTTPDKVTNLVQLKEKNPDVYQQAVTAIQNISKTIPASAVIAGVYCATDASRGVWKAPANVALSGISDVAERLTEDEQGTMNQNGINAIRYFSNKGFVVWGARTLQNDDNWRYIPVRRLFNAAERDIKQAMQFAVFEPNSQPTWERVRSAIDNYLHQLWQQGALAGNSPQEAYFVQIGQDVTMSADDIKQGKMVVKVGMAAVRPAEFIILQFSQNVTP</sequence>
<evidence type="ECO:0000256" key="1">
    <source>
        <dbReference type="ARBA" id="ARBA00008005"/>
    </source>
</evidence>
<dbReference type="Gene3D" id="3.40.50.11780">
    <property type="match status" value="1"/>
</dbReference>
<feature type="region of interest" description="Disordered" evidence="2">
    <location>
        <begin position="71"/>
        <end position="123"/>
    </location>
</feature>
<dbReference type="InterPro" id="IPR052042">
    <property type="entry name" value="Tail_sheath_structural"/>
</dbReference>
<gene>
    <name evidence="5" type="ORF">F0L16_16465</name>
</gene>
<organism evidence="5 6">
    <name type="scientific">Photorhabdus heterorhabditis</name>
    <dbReference type="NCBI Taxonomy" id="880156"/>
    <lineage>
        <taxon>Bacteria</taxon>
        <taxon>Pseudomonadati</taxon>
        <taxon>Pseudomonadota</taxon>
        <taxon>Gammaproteobacteria</taxon>
        <taxon>Enterobacterales</taxon>
        <taxon>Morganellaceae</taxon>
        <taxon>Photorhabdus</taxon>
    </lineage>
</organism>
<dbReference type="PANTHER" id="PTHR35861">
    <property type="match status" value="1"/>
</dbReference>
<dbReference type="InterPro" id="IPR035089">
    <property type="entry name" value="Phage_sheath_subtilisin"/>
</dbReference>
<protein>
    <submittedName>
        <fullName evidence="5">Phage tail sheath family protein</fullName>
    </submittedName>
</protein>
<evidence type="ECO:0000313" key="6">
    <source>
        <dbReference type="Proteomes" id="UP000322184"/>
    </source>
</evidence>
<feature type="domain" description="Tail sheath protein C-terminal" evidence="4">
    <location>
        <begin position="366"/>
        <end position="472"/>
    </location>
</feature>
<dbReference type="PANTHER" id="PTHR35861:SF1">
    <property type="entry name" value="PHAGE TAIL SHEATH PROTEIN"/>
    <property type="match status" value="1"/>
</dbReference>
<feature type="compositionally biased region" description="Pro residues" evidence="2">
    <location>
        <begin position="75"/>
        <end position="87"/>
    </location>
</feature>